<feature type="compositionally biased region" description="Pro residues" evidence="1">
    <location>
        <begin position="81"/>
        <end position="94"/>
    </location>
</feature>
<feature type="compositionally biased region" description="Low complexity" evidence="1">
    <location>
        <begin position="351"/>
        <end position="376"/>
    </location>
</feature>
<name>A0A9P6HIJ8_9AGAM</name>
<accession>A0A9P6HIJ8</accession>
<reference evidence="2" key="1">
    <citation type="journal article" date="2020" name="Nat. Commun.">
        <title>Large-scale genome sequencing of mycorrhizal fungi provides insights into the early evolution of symbiotic traits.</title>
        <authorList>
            <person name="Miyauchi S."/>
            <person name="Kiss E."/>
            <person name="Kuo A."/>
            <person name="Drula E."/>
            <person name="Kohler A."/>
            <person name="Sanchez-Garcia M."/>
            <person name="Morin E."/>
            <person name="Andreopoulos B."/>
            <person name="Barry K.W."/>
            <person name="Bonito G."/>
            <person name="Buee M."/>
            <person name="Carver A."/>
            <person name="Chen C."/>
            <person name="Cichocki N."/>
            <person name="Clum A."/>
            <person name="Culley D."/>
            <person name="Crous P.W."/>
            <person name="Fauchery L."/>
            <person name="Girlanda M."/>
            <person name="Hayes R.D."/>
            <person name="Keri Z."/>
            <person name="LaButti K."/>
            <person name="Lipzen A."/>
            <person name="Lombard V."/>
            <person name="Magnuson J."/>
            <person name="Maillard F."/>
            <person name="Murat C."/>
            <person name="Nolan M."/>
            <person name="Ohm R.A."/>
            <person name="Pangilinan J."/>
            <person name="Pereira M.F."/>
            <person name="Perotto S."/>
            <person name="Peter M."/>
            <person name="Pfister S."/>
            <person name="Riley R."/>
            <person name="Sitrit Y."/>
            <person name="Stielow J.B."/>
            <person name="Szollosi G."/>
            <person name="Zifcakova L."/>
            <person name="Stursova M."/>
            <person name="Spatafora J.W."/>
            <person name="Tedersoo L."/>
            <person name="Vaario L.M."/>
            <person name="Yamada A."/>
            <person name="Yan M."/>
            <person name="Wang P."/>
            <person name="Xu J."/>
            <person name="Bruns T."/>
            <person name="Baldrian P."/>
            <person name="Vilgalys R."/>
            <person name="Dunand C."/>
            <person name="Henrissat B."/>
            <person name="Grigoriev I.V."/>
            <person name="Hibbett D."/>
            <person name="Nagy L.G."/>
            <person name="Martin F.M."/>
        </authorList>
    </citation>
    <scope>NUCLEOTIDE SEQUENCE</scope>
    <source>
        <strain evidence="2">UH-Tt-Lm1</strain>
    </source>
</reference>
<dbReference type="EMBL" id="WIUZ02000005">
    <property type="protein sequence ID" value="KAF9787473.1"/>
    <property type="molecule type" value="Genomic_DNA"/>
</dbReference>
<dbReference type="CDD" id="cd02970">
    <property type="entry name" value="PRX_like2"/>
    <property type="match status" value="1"/>
</dbReference>
<comment type="caution">
    <text evidence="2">The sequence shown here is derived from an EMBL/GenBank/DDBJ whole genome shotgun (WGS) entry which is preliminary data.</text>
</comment>
<dbReference type="InterPro" id="IPR032801">
    <property type="entry name" value="PXL2A/B/C"/>
</dbReference>
<dbReference type="SUPFAM" id="SSF52833">
    <property type="entry name" value="Thioredoxin-like"/>
    <property type="match status" value="1"/>
</dbReference>
<gene>
    <name evidence="2" type="ORF">BJ322DRAFT_1003097</name>
</gene>
<dbReference type="Pfam" id="PF13911">
    <property type="entry name" value="AhpC-TSA_2"/>
    <property type="match status" value="1"/>
</dbReference>
<organism evidence="2 3">
    <name type="scientific">Thelephora terrestris</name>
    <dbReference type="NCBI Taxonomy" id="56493"/>
    <lineage>
        <taxon>Eukaryota</taxon>
        <taxon>Fungi</taxon>
        <taxon>Dikarya</taxon>
        <taxon>Basidiomycota</taxon>
        <taxon>Agaricomycotina</taxon>
        <taxon>Agaricomycetes</taxon>
        <taxon>Thelephorales</taxon>
        <taxon>Thelephoraceae</taxon>
        <taxon>Thelephora</taxon>
    </lineage>
</organism>
<dbReference type="PANTHER" id="PTHR28630">
    <property type="match status" value="1"/>
</dbReference>
<evidence type="ECO:0000256" key="1">
    <source>
        <dbReference type="SAM" id="MobiDB-lite"/>
    </source>
</evidence>
<reference evidence="2" key="2">
    <citation type="submission" date="2020-11" db="EMBL/GenBank/DDBJ databases">
        <authorList>
            <consortium name="DOE Joint Genome Institute"/>
            <person name="Kuo A."/>
            <person name="Miyauchi S."/>
            <person name="Kiss E."/>
            <person name="Drula E."/>
            <person name="Kohler A."/>
            <person name="Sanchez-Garcia M."/>
            <person name="Andreopoulos B."/>
            <person name="Barry K.W."/>
            <person name="Bonito G."/>
            <person name="Buee M."/>
            <person name="Carver A."/>
            <person name="Chen C."/>
            <person name="Cichocki N."/>
            <person name="Clum A."/>
            <person name="Culley D."/>
            <person name="Crous P.W."/>
            <person name="Fauchery L."/>
            <person name="Girlanda M."/>
            <person name="Hayes R."/>
            <person name="Keri Z."/>
            <person name="Labutti K."/>
            <person name="Lipzen A."/>
            <person name="Lombard V."/>
            <person name="Magnuson J."/>
            <person name="Maillard F."/>
            <person name="Morin E."/>
            <person name="Murat C."/>
            <person name="Nolan M."/>
            <person name="Ohm R."/>
            <person name="Pangilinan J."/>
            <person name="Pereira M."/>
            <person name="Perotto S."/>
            <person name="Peter M."/>
            <person name="Riley R."/>
            <person name="Sitrit Y."/>
            <person name="Stielow B."/>
            <person name="Szollosi G."/>
            <person name="Zifcakova L."/>
            <person name="Stursova M."/>
            <person name="Spatafora J.W."/>
            <person name="Tedersoo L."/>
            <person name="Vaario L.-M."/>
            <person name="Yamada A."/>
            <person name="Yan M."/>
            <person name="Wang P."/>
            <person name="Xu J."/>
            <person name="Bruns T."/>
            <person name="Baldrian P."/>
            <person name="Vilgalys R."/>
            <person name="Henrissat B."/>
            <person name="Grigoriev I.V."/>
            <person name="Hibbett D."/>
            <person name="Nagy L.G."/>
            <person name="Martin F.M."/>
        </authorList>
    </citation>
    <scope>NUCLEOTIDE SEQUENCE</scope>
    <source>
        <strain evidence="2">UH-Tt-Lm1</strain>
    </source>
</reference>
<evidence type="ECO:0000313" key="2">
    <source>
        <dbReference type="EMBL" id="KAF9787473.1"/>
    </source>
</evidence>
<sequence>MEPVPCWHSSGRFSYPFRQEFVQGSSRNPLAARRPVSDTGPDTRSQSIKYERPKLDPTPEDTPPAIHPKPPPAIVSSPTTVSPPPPPPPPPPPLTDLDPPAVAVPIILPTISKPDYPAPILSELLSPTSIDLVTASGLTISGENGEQISFGALFRDRKVVVIFIRHFWCLFCQDYIRSITNSVSPETLKKKGVDLVLIGNGAPGMIRAYKKTLKVPFTVYTDSSLQLHDALGLYKSSTVRTGCSRKQAAGRNYVKRNGRWTSLRIAVRAAAARAVHNGSGDFEQLGGEFVFGPGLKSSFVHKMQNTRDHAPIVEVLEAAGVEVREKVVVRASDVRSPTLSTPSLEVVDIDLTSTGSTPEPSPSLSSTTTASVAEELPTTGSSNLSRGDDDELESIVPGPTPTLIIENTEDWMVRRSNSLTRIKEKKEARRRGCVV</sequence>
<dbReference type="SUPFAM" id="SSF101447">
    <property type="entry name" value="Formin homology 2 domain (FH2 domain)"/>
    <property type="match status" value="1"/>
</dbReference>
<feature type="region of interest" description="Disordered" evidence="1">
    <location>
        <begin position="22"/>
        <end position="98"/>
    </location>
</feature>
<feature type="region of interest" description="Disordered" evidence="1">
    <location>
        <begin position="351"/>
        <end position="402"/>
    </location>
</feature>
<dbReference type="OrthoDB" id="40334at2759"/>
<keyword evidence="3" id="KW-1185">Reference proteome</keyword>
<dbReference type="InterPro" id="IPR036249">
    <property type="entry name" value="Thioredoxin-like_sf"/>
</dbReference>
<protein>
    <submittedName>
        <fullName evidence="2">AhpC/TSA antioxidant enzyme-domain-containing protein</fullName>
    </submittedName>
</protein>
<feature type="compositionally biased region" description="Pro residues" evidence="1">
    <location>
        <begin position="60"/>
        <end position="73"/>
    </location>
</feature>
<proteinExistence type="predicted"/>
<dbReference type="Gene3D" id="3.40.30.10">
    <property type="entry name" value="Glutaredoxin"/>
    <property type="match status" value="1"/>
</dbReference>
<dbReference type="AlphaFoldDB" id="A0A9P6HIJ8"/>
<evidence type="ECO:0000313" key="3">
    <source>
        <dbReference type="Proteomes" id="UP000736335"/>
    </source>
</evidence>
<dbReference type="Proteomes" id="UP000736335">
    <property type="component" value="Unassembled WGS sequence"/>
</dbReference>
<dbReference type="PANTHER" id="PTHR28630:SF3">
    <property type="entry name" value="PEROXIREDOXIN-LIKE 2C"/>
    <property type="match status" value="1"/>
</dbReference>